<dbReference type="EMBL" id="AFBI03000050">
    <property type="protein sequence ID" value="EJW02949.1"/>
    <property type="molecule type" value="Genomic_DNA"/>
</dbReference>
<evidence type="ECO:0000259" key="7">
    <source>
        <dbReference type="Pfam" id="PF00557"/>
    </source>
</evidence>
<dbReference type="InterPro" id="IPR018349">
    <property type="entry name" value="Pept_M24A_MAP2_BS"/>
</dbReference>
<comment type="subcellular location">
    <subcellularLocation>
        <location evidence="6">Cytoplasm</location>
    </subcellularLocation>
</comment>
<feature type="binding site" evidence="6">
    <location>
        <position position="334"/>
    </location>
    <ligand>
        <name>a divalent metal cation</name>
        <dbReference type="ChEBI" id="CHEBI:60240"/>
        <label>1</label>
    </ligand>
</feature>
<keyword evidence="1 6" id="KW-0031">Aminopeptidase</keyword>
<dbReference type="SUPFAM" id="SSF55920">
    <property type="entry name" value="Creatinase/aminopeptidase"/>
    <property type="match status" value="1"/>
</dbReference>
<evidence type="ECO:0000256" key="6">
    <source>
        <dbReference type="HAMAP-Rule" id="MF_03175"/>
    </source>
</evidence>
<gene>
    <name evidence="8" type="ORF">EDEG_02661</name>
</gene>
<dbReference type="GO" id="GO:0005737">
    <property type="term" value="C:cytoplasm"/>
    <property type="evidence" value="ECO:0007669"/>
    <property type="project" value="UniProtKB-SubCell"/>
</dbReference>
<dbReference type="EC" id="3.4.11.18" evidence="6"/>
<accession>J9D5X9</accession>
<dbReference type="InterPro" id="IPR036390">
    <property type="entry name" value="WH_DNA-bd_sf"/>
</dbReference>
<feature type="binding site" evidence="6">
    <location>
        <position position="334"/>
    </location>
    <ligand>
        <name>a divalent metal cation</name>
        <dbReference type="ChEBI" id="CHEBI:60240"/>
        <label>2</label>
        <note>catalytic</note>
    </ligand>
</feature>
<feature type="binding site" evidence="6">
    <location>
        <position position="206"/>
    </location>
    <ligand>
        <name>a divalent metal cation</name>
        <dbReference type="ChEBI" id="CHEBI:60240"/>
        <label>2</label>
        <note>catalytic</note>
    </ligand>
</feature>
<keyword evidence="4 6" id="KW-0479">Metal-binding</keyword>
<keyword evidence="9" id="KW-1185">Reference proteome</keyword>
<evidence type="ECO:0000256" key="5">
    <source>
        <dbReference type="ARBA" id="ARBA00022801"/>
    </source>
</evidence>
<dbReference type="InterPro" id="IPR036005">
    <property type="entry name" value="Creatinase/aminopeptidase-like"/>
</dbReference>
<comment type="cofactor">
    <cofactor evidence="6">
        <name>Co(2+)</name>
        <dbReference type="ChEBI" id="CHEBI:48828"/>
    </cofactor>
    <cofactor evidence="6">
        <name>Zn(2+)</name>
        <dbReference type="ChEBI" id="CHEBI:29105"/>
    </cofactor>
    <cofactor evidence="6">
        <name>Mn(2+)</name>
        <dbReference type="ChEBI" id="CHEBI:29035"/>
    </cofactor>
    <cofactor evidence="6">
        <name>Fe(2+)</name>
        <dbReference type="ChEBI" id="CHEBI:29033"/>
    </cofactor>
    <text evidence="6">Binds 2 divalent metal cations per subunit. Has a high-affinity and a low affinity metal-binding site. The true nature of the physiological cofactor is under debate. The enzyme is active with cobalt, zinc, manganese or divalent iron ions. Most likely, methionine aminopeptidases function as mononuclear Fe(2+)-metalloproteases under physiological conditions, and the catalytically relevant metal-binding site has been assigned to the histidine-containing high-affinity site.</text>
</comment>
<keyword evidence="5 6" id="KW-0378">Hydrolase</keyword>
<dbReference type="Gene3D" id="1.10.10.10">
    <property type="entry name" value="Winged helix-like DNA-binding domain superfamily/Winged helix DNA-binding domain"/>
    <property type="match status" value="1"/>
</dbReference>
<dbReference type="OrthoDB" id="7848262at2759"/>
<dbReference type="PANTHER" id="PTHR45777">
    <property type="entry name" value="METHIONINE AMINOPEPTIDASE 2"/>
    <property type="match status" value="1"/>
</dbReference>
<dbReference type="HOGENOM" id="CLU_015857_7_0_1"/>
<evidence type="ECO:0000256" key="3">
    <source>
        <dbReference type="ARBA" id="ARBA00022670"/>
    </source>
</evidence>
<dbReference type="HAMAP" id="MF_03175">
    <property type="entry name" value="MetAP_2_euk"/>
    <property type="match status" value="1"/>
</dbReference>
<sequence length="353" mass="39131">MLLVNPVKELPIEFLSTENAKGPLYDFNNEKIENFTETDLLKEARRAAEAHRRSRYKAQQILKPGASLREVVETIENSTRAMLAGELNNGIGFPTGISLNSCAAHFTLNPGDDDIILGQDDVLKVDFGTHVNGRIMDSAFTVAFNPRYEPLLMASKEATEAGIKALGVDVRVHDIGAAIQDVMSGYEMEIDGKVLPIRPVQNLNGHSIEQFKIHAGISIPNVRNGDHTKIKEDSFYAIETFATTGRGYVRNAPNTSHYMGIYAGKSVKTAENKKILDLVKKNFKTLPFCPRYVDTFTEKGSGSLSAVRTLALLKHFEPYPPLNDTAGSYIAQFEHTIYVTEFGKEIITRGDDY</sequence>
<feature type="binding site" evidence="6">
    <location>
        <position position="239"/>
    </location>
    <ligand>
        <name>a divalent metal cation</name>
        <dbReference type="ChEBI" id="CHEBI:60240"/>
        <label>2</label>
        <note>catalytic</note>
    </ligand>
</feature>
<dbReference type="InterPro" id="IPR002468">
    <property type="entry name" value="Pept_M24A_MAP2"/>
</dbReference>
<reference evidence="9" key="2">
    <citation type="submission" date="2015-07" db="EMBL/GenBank/DDBJ databases">
        <title>Contrasting host-pathogen interactions and genome evolution in two generalist and specialist microsporidian pathogens of mosquitoes.</title>
        <authorList>
            <consortium name="The Broad Institute Genomics Platform"/>
            <consortium name="The Broad Institute Genome Sequencing Center for Infectious Disease"/>
            <person name="Cuomo C.A."/>
            <person name="Sanscrainte N.D."/>
            <person name="Goldberg J.M."/>
            <person name="Heiman D."/>
            <person name="Young S."/>
            <person name="Zeng Q."/>
            <person name="Becnel J.J."/>
            <person name="Birren B.W."/>
        </authorList>
    </citation>
    <scope>NUCLEOTIDE SEQUENCE [LARGE SCALE GENOMIC DNA]</scope>
    <source>
        <strain evidence="9">USNM 41457</strain>
    </source>
</reference>
<keyword evidence="2 6" id="KW-0963">Cytoplasm</keyword>
<dbReference type="InterPro" id="IPR036388">
    <property type="entry name" value="WH-like_DNA-bd_sf"/>
</dbReference>
<keyword evidence="3 6" id="KW-0645">Protease</keyword>
<organism evidence="8 9">
    <name type="scientific">Edhazardia aedis (strain USNM 41457)</name>
    <name type="common">Microsporidian parasite</name>
    <dbReference type="NCBI Taxonomy" id="1003232"/>
    <lineage>
        <taxon>Eukaryota</taxon>
        <taxon>Fungi</taxon>
        <taxon>Fungi incertae sedis</taxon>
        <taxon>Microsporidia</taxon>
        <taxon>Edhazardia</taxon>
    </lineage>
</organism>
<feature type="binding site" evidence="6">
    <location>
        <position position="105"/>
    </location>
    <ligand>
        <name>substrate</name>
    </ligand>
</feature>
<dbReference type="CDD" id="cd01088">
    <property type="entry name" value="MetAP2"/>
    <property type="match status" value="1"/>
</dbReference>
<dbReference type="Pfam" id="PF00557">
    <property type="entry name" value="Peptidase_M24"/>
    <property type="match status" value="1"/>
</dbReference>
<comment type="function">
    <text evidence="6">Cotranslationally removes the N-terminal methionine from nascent proteins. The N-terminal methionine is often cleaved when the second residue in the primary sequence is small and uncharged (Met-Ala-, Cys, Gly, Pro, Ser, Thr, or Val).</text>
</comment>
<feature type="binding site" evidence="6">
    <location>
        <position position="137"/>
    </location>
    <ligand>
        <name>a divalent metal cation</name>
        <dbReference type="ChEBI" id="CHEBI:60240"/>
        <label>1</label>
    </ligand>
</feature>
<feature type="binding site" evidence="6">
    <location>
        <position position="214"/>
    </location>
    <ligand>
        <name>substrate</name>
    </ligand>
</feature>
<name>J9D5X9_EDHAE</name>
<dbReference type="FunCoup" id="J9D5X9">
    <property type="interactions" value="250"/>
</dbReference>
<dbReference type="GO" id="GO:0051604">
    <property type="term" value="P:protein maturation"/>
    <property type="evidence" value="ECO:0007669"/>
    <property type="project" value="EnsemblFungi"/>
</dbReference>
<proteinExistence type="inferred from homology"/>
<dbReference type="GO" id="GO:0004239">
    <property type="term" value="F:initiator methionyl aminopeptidase activity"/>
    <property type="evidence" value="ECO:0007669"/>
    <property type="project" value="UniProtKB-UniRule"/>
</dbReference>
<dbReference type="InParanoid" id="J9D5X9"/>
<protein>
    <recommendedName>
        <fullName evidence="6">Methionine aminopeptidase 2</fullName>
        <shortName evidence="6">MAP 2</shortName>
        <shortName evidence="6">MetAP 2</shortName>
        <ecNumber evidence="6">3.4.11.18</ecNumber>
    </recommendedName>
    <alternativeName>
        <fullName evidence="6">Peptidase M</fullName>
    </alternativeName>
</protein>
<dbReference type="Gene3D" id="3.90.230.10">
    <property type="entry name" value="Creatinase/methionine aminopeptidase superfamily"/>
    <property type="match status" value="1"/>
</dbReference>
<dbReference type="OMA" id="ILRYHIH"/>
<dbReference type="SUPFAM" id="SSF46785">
    <property type="entry name" value="Winged helix' DNA-binding domain"/>
    <property type="match status" value="1"/>
</dbReference>
<dbReference type="PANTHER" id="PTHR45777:SF2">
    <property type="entry name" value="METHIONINE AMINOPEPTIDASE 2"/>
    <property type="match status" value="1"/>
</dbReference>
<comment type="similarity">
    <text evidence="6">Belongs to the peptidase M24A family. Methionine aminopeptidase eukaryotic type 2 subfamily.</text>
</comment>
<dbReference type="InterPro" id="IPR050247">
    <property type="entry name" value="Met_Aminopeptidase_Type2"/>
</dbReference>
<feature type="domain" description="Peptidase M24" evidence="7">
    <location>
        <begin position="44"/>
        <end position="341"/>
    </location>
</feature>
<dbReference type="Proteomes" id="UP000003163">
    <property type="component" value="Unassembled WGS sequence"/>
</dbReference>
<dbReference type="GO" id="GO:0006508">
    <property type="term" value="P:proteolysis"/>
    <property type="evidence" value="ECO:0007669"/>
    <property type="project" value="UniProtKB-KW"/>
</dbReference>
<dbReference type="STRING" id="1003232.J9D5X9"/>
<reference evidence="8 9" key="1">
    <citation type="submission" date="2011-08" db="EMBL/GenBank/DDBJ databases">
        <authorList>
            <person name="Liu Z.J."/>
            <person name="Shi F.L."/>
            <person name="Lu J.Q."/>
            <person name="Li M."/>
            <person name="Wang Z.L."/>
        </authorList>
    </citation>
    <scope>NUCLEOTIDE SEQUENCE [LARGE SCALE GENOMIC DNA]</scope>
    <source>
        <strain evidence="8 9">USNM 41457</strain>
    </source>
</reference>
<dbReference type="AlphaFoldDB" id="J9D5X9"/>
<dbReference type="NCBIfam" id="TIGR00501">
    <property type="entry name" value="met_pdase_II"/>
    <property type="match status" value="1"/>
</dbReference>
<evidence type="ECO:0000313" key="9">
    <source>
        <dbReference type="Proteomes" id="UP000003163"/>
    </source>
</evidence>
<evidence type="ECO:0000256" key="1">
    <source>
        <dbReference type="ARBA" id="ARBA00022438"/>
    </source>
</evidence>
<dbReference type="GO" id="GO:0046872">
    <property type="term" value="F:metal ion binding"/>
    <property type="evidence" value="ECO:0007669"/>
    <property type="project" value="UniProtKB-UniRule"/>
</dbReference>
<comment type="caution">
    <text evidence="8">The sequence shown here is derived from an EMBL/GenBank/DDBJ whole genome shotgun (WGS) entry which is preliminary data.</text>
</comment>
<evidence type="ECO:0000256" key="4">
    <source>
        <dbReference type="ARBA" id="ARBA00022723"/>
    </source>
</evidence>
<dbReference type="InterPro" id="IPR000994">
    <property type="entry name" value="Pept_M24"/>
</dbReference>
<feature type="binding site" evidence="6">
    <location>
        <position position="137"/>
    </location>
    <ligand>
        <name>a divalent metal cation</name>
        <dbReference type="ChEBI" id="CHEBI:60240"/>
        <label>2</label>
        <note>catalytic</note>
    </ligand>
</feature>
<evidence type="ECO:0000256" key="2">
    <source>
        <dbReference type="ARBA" id="ARBA00022490"/>
    </source>
</evidence>
<dbReference type="VEuPathDB" id="MicrosporidiaDB:EDEG_02661"/>
<feature type="binding site" evidence="6">
    <location>
        <position position="126"/>
    </location>
    <ligand>
        <name>a divalent metal cation</name>
        <dbReference type="ChEBI" id="CHEBI:60240"/>
        <label>1</label>
    </ligand>
</feature>
<dbReference type="PROSITE" id="PS01202">
    <property type="entry name" value="MAP_2"/>
    <property type="match status" value="1"/>
</dbReference>
<comment type="catalytic activity">
    <reaction evidence="6">
        <text>Release of N-terminal amino acids, preferentially methionine, from peptides and arylamides.</text>
        <dbReference type="EC" id="3.4.11.18"/>
    </reaction>
</comment>
<dbReference type="GO" id="GO:0070006">
    <property type="term" value="F:metalloaminopeptidase activity"/>
    <property type="evidence" value="ECO:0007669"/>
    <property type="project" value="UniProtKB-UniRule"/>
</dbReference>
<evidence type="ECO:0000313" key="8">
    <source>
        <dbReference type="EMBL" id="EJW02949.1"/>
    </source>
</evidence>